<feature type="compositionally biased region" description="Low complexity" evidence="1">
    <location>
        <begin position="659"/>
        <end position="681"/>
    </location>
</feature>
<keyword evidence="3" id="KW-1185">Reference proteome</keyword>
<dbReference type="RefSeq" id="WP_359271914.1">
    <property type="nucleotide sequence ID" value="NZ_JBEZNA010000024.1"/>
</dbReference>
<feature type="region of interest" description="Disordered" evidence="1">
    <location>
        <begin position="803"/>
        <end position="828"/>
    </location>
</feature>
<feature type="compositionally biased region" description="Basic and acidic residues" evidence="1">
    <location>
        <begin position="808"/>
        <end position="820"/>
    </location>
</feature>
<dbReference type="NCBIfam" id="NF033679">
    <property type="entry name" value="DNRLRE_dom"/>
    <property type="match status" value="1"/>
</dbReference>
<evidence type="ECO:0000313" key="3">
    <source>
        <dbReference type="Proteomes" id="UP001551584"/>
    </source>
</evidence>
<feature type="region of interest" description="Disordered" evidence="1">
    <location>
        <begin position="655"/>
        <end position="681"/>
    </location>
</feature>
<dbReference type="Proteomes" id="UP001551584">
    <property type="component" value="Unassembled WGS sequence"/>
</dbReference>
<comment type="caution">
    <text evidence="2">The sequence shown here is derived from an EMBL/GenBank/DDBJ whole genome shotgun (WGS) entry which is preliminary data.</text>
</comment>
<name>A0ABV3EPM7_9ACTN</name>
<evidence type="ECO:0000256" key="1">
    <source>
        <dbReference type="SAM" id="MobiDB-lite"/>
    </source>
</evidence>
<evidence type="ECO:0000313" key="2">
    <source>
        <dbReference type="EMBL" id="MEU9578167.1"/>
    </source>
</evidence>
<reference evidence="2 3" key="1">
    <citation type="submission" date="2024-06" db="EMBL/GenBank/DDBJ databases">
        <title>The Natural Products Discovery Center: Release of the First 8490 Sequenced Strains for Exploring Actinobacteria Biosynthetic Diversity.</title>
        <authorList>
            <person name="Kalkreuter E."/>
            <person name="Kautsar S.A."/>
            <person name="Yang D."/>
            <person name="Bader C.D."/>
            <person name="Teijaro C.N."/>
            <person name="Fluegel L."/>
            <person name="Davis C.M."/>
            <person name="Simpson J.R."/>
            <person name="Lauterbach L."/>
            <person name="Steele A.D."/>
            <person name="Gui C."/>
            <person name="Meng S."/>
            <person name="Li G."/>
            <person name="Viehrig K."/>
            <person name="Ye F."/>
            <person name="Su P."/>
            <person name="Kiefer A.F."/>
            <person name="Nichols A."/>
            <person name="Cepeda A.J."/>
            <person name="Yan W."/>
            <person name="Fan B."/>
            <person name="Jiang Y."/>
            <person name="Adhikari A."/>
            <person name="Zheng C.-J."/>
            <person name="Schuster L."/>
            <person name="Cowan T.M."/>
            <person name="Smanski M.J."/>
            <person name="Chevrette M.G."/>
            <person name="De Carvalho L.P.S."/>
            <person name="Shen B."/>
        </authorList>
    </citation>
    <scope>NUCLEOTIDE SEQUENCE [LARGE SCALE GENOMIC DNA]</scope>
    <source>
        <strain evidence="2 3">NPDC048117</strain>
    </source>
</reference>
<proteinExistence type="predicted"/>
<accession>A0ABV3EPM7</accession>
<sequence length="1245" mass="132714">MLTAEAGIALTGQAAAAPLPDDPPASTRLTQPSEAQILEADLAWAASHAEGSKAWALLEARRTGKKVTATDETTADSITVANPDGTLTTEMTPGPERVWRGGAWRTVDATWTKAADGSVKAKEHPGGLRLAGKGGTAPGSLAAAQKATARDLVTLGSGDESITLQWKGGLPEPELDGTTARYPDAVPGADLVVEATRTGFEQFVELRERPDGAYSYTLPVKAKGLKAKANDDGSVTFTDAATGAPRATMPAPVMWDASVDETSGKHARQARVGMKVVNKGAGRVDLVVTPDPGFLADPKTRYPVTVDPSTSALAATFDTYVQQGETVDWSNDVELDMGNPGTTNADGTPRIARSFITWNTTPIQDALIVDTDLALYNFHSGNTDCSSQSWTVWDTTASSTSSRWTSQPTWKQQYHSSTQTRGNPDCAGTQPDGWINADVDTLVQSWASAKVTRGHMGLRAATDDTKAWKRVNSGNATSNQPKLSVTYNYRPSDGTSRQAGAPFKSYAGVWAVNTTTPTLRDTFTDADGDTVSATFQVYDAATDTPITTPAGEGLLVSGSGEQGKPVSVTVPAGQLQDGKTYKFRTNAYDGTHYNLNWSAWTQFVVDTTAPDEPSPVISAQYPEGSYGGGSGRSGTWTAAAAADANRLRYRVDGEDADPDAGAPGRGTWQTVNTTTTPTGTSATFAVTPTTDGAHQVETQAVDRADNVGATNGYGFIAGAAPATRSHKVDITLNKPDPAAADPADWNNPYPAFGWDGWETLTSSGAVQQDAPALLSSKQRTTEAGDATITVTPLKQRTARAAEAIKAQKAREREGADRTGARDASPTAAAGYTGPILDSSWCDTTLTAQKSFIRRSEACLLFSWNVKGNNGKKDYYQDFELMWQFKLDPKGDTIKHWLQMTPLPSGITDQWPASPKALAFSILATCGNGGCADDDKGFDWETDRSPTWTSGADTHIAQGNAETTWDGSVANASGAKDKDLSRDIPQIIQGILSTDTPNMVVTDNHGTSPAAIPARCDTVYGTGGCVIKEYSPGYSMNSKKFPSAAAHAWLIQNRLAPEFFGQTPVTPLQYMPNKTRNAAGANKAGRSENANRYRVCYGAAANQMVYRADTALHPELSSSNKDRRSCDEYSFNATYQSAGMPTAEGGKNPKPVSDAAQGRECVQTYEKKLADGTYRLYDDERYAAPTWNETCGRSSMSLNVNSQSMARFGSFASTFRLLDTDTYWVDIDGFQDCDATADVITCAQRP</sequence>
<organism evidence="2 3">
    <name type="scientific">Streptomyces chilikensis</name>
    <dbReference type="NCBI Taxonomy" id="1194079"/>
    <lineage>
        <taxon>Bacteria</taxon>
        <taxon>Bacillati</taxon>
        <taxon>Actinomycetota</taxon>
        <taxon>Actinomycetes</taxon>
        <taxon>Kitasatosporales</taxon>
        <taxon>Streptomycetaceae</taxon>
        <taxon>Streptomyces</taxon>
    </lineage>
</organism>
<protein>
    <submittedName>
        <fullName evidence="2">DNRLRE domain-containing protein</fullName>
    </submittedName>
</protein>
<gene>
    <name evidence="2" type="ORF">AB0D95_13000</name>
</gene>
<dbReference type="EMBL" id="JBEZNA010000024">
    <property type="protein sequence ID" value="MEU9578167.1"/>
    <property type="molecule type" value="Genomic_DNA"/>
</dbReference>